<dbReference type="Pfam" id="PF12680">
    <property type="entry name" value="SnoaL_2"/>
    <property type="match status" value="1"/>
</dbReference>
<comment type="caution">
    <text evidence="2">The sequence shown here is derived from an EMBL/GenBank/DDBJ whole genome shotgun (WGS) entry which is preliminary data.</text>
</comment>
<evidence type="ECO:0000313" key="2">
    <source>
        <dbReference type="EMBL" id="SOX55625.1"/>
    </source>
</evidence>
<dbReference type="EMBL" id="FXEG02000005">
    <property type="protein sequence ID" value="SOX55625.1"/>
    <property type="molecule type" value="Genomic_DNA"/>
</dbReference>
<dbReference type="Gene3D" id="3.10.450.50">
    <property type="match status" value="1"/>
</dbReference>
<dbReference type="Proteomes" id="UP000236318">
    <property type="component" value="Unassembled WGS sequence"/>
</dbReference>
<dbReference type="RefSeq" id="WP_096289770.1">
    <property type="nucleotide sequence ID" value="NZ_FXEG02000005.1"/>
</dbReference>
<feature type="domain" description="SnoaL-like" evidence="1">
    <location>
        <begin position="12"/>
        <end position="110"/>
    </location>
</feature>
<gene>
    <name evidence="2" type="ORF">MAAFP003_4317</name>
</gene>
<evidence type="ECO:0000259" key="1">
    <source>
        <dbReference type="Pfam" id="PF12680"/>
    </source>
</evidence>
<dbReference type="SUPFAM" id="SSF54427">
    <property type="entry name" value="NTF2-like"/>
    <property type="match status" value="1"/>
</dbReference>
<sequence>MTTQLALDPVITAHIAAINSFDVDAIMETFAEDALVNDFSREFWGRDHIRAFIAKEFVGDRVTVEPVGIVDNAGMLCVRCRYDGDYDKTGLPDPLIMTNYFRLRDGKIVSLFVIKNTEPQY</sequence>
<dbReference type="OrthoDB" id="8684708at2"/>
<reference evidence="2" key="1">
    <citation type="submission" date="2018-01" db="EMBL/GenBank/DDBJ databases">
        <authorList>
            <consortium name="Urmite Genomes"/>
        </authorList>
    </citation>
    <scope>NUCLEOTIDE SEQUENCE [LARGE SCALE GENOMIC DNA]</scope>
    <source>
        <strain evidence="2">AFP003</strain>
    </source>
</reference>
<proteinExistence type="predicted"/>
<name>A0A2K4YFR2_9MYCO</name>
<organism evidence="2 3">
    <name type="scientific">Mycobacterium ahvazicum</name>
    <dbReference type="NCBI Taxonomy" id="1964395"/>
    <lineage>
        <taxon>Bacteria</taxon>
        <taxon>Bacillati</taxon>
        <taxon>Actinomycetota</taxon>
        <taxon>Actinomycetes</taxon>
        <taxon>Mycobacteriales</taxon>
        <taxon>Mycobacteriaceae</taxon>
        <taxon>Mycobacterium</taxon>
        <taxon>Mycobacterium simiae complex</taxon>
    </lineage>
</organism>
<dbReference type="InterPro" id="IPR037401">
    <property type="entry name" value="SnoaL-like"/>
</dbReference>
<evidence type="ECO:0000313" key="3">
    <source>
        <dbReference type="Proteomes" id="UP000236318"/>
    </source>
</evidence>
<keyword evidence="3" id="KW-1185">Reference proteome</keyword>
<protein>
    <submittedName>
        <fullName evidence="2">Nuclear transport factor 2 family protein</fullName>
    </submittedName>
</protein>
<accession>A0A2K4YFR2</accession>
<dbReference type="AlphaFoldDB" id="A0A2K4YFR2"/>
<dbReference type="InterPro" id="IPR032710">
    <property type="entry name" value="NTF2-like_dom_sf"/>
</dbReference>